<evidence type="ECO:0000256" key="3">
    <source>
        <dbReference type="ARBA" id="ARBA00023295"/>
    </source>
</evidence>
<protein>
    <submittedName>
        <fullName evidence="5">Glycoside hydrolase</fullName>
    </submittedName>
</protein>
<dbReference type="OrthoDB" id="287365at2"/>
<dbReference type="GO" id="GO:0003796">
    <property type="term" value="F:lysozyme activity"/>
    <property type="evidence" value="ECO:0007669"/>
    <property type="project" value="InterPro"/>
</dbReference>
<dbReference type="PANTHER" id="PTHR34135:SF2">
    <property type="entry name" value="LYSOZYME"/>
    <property type="match status" value="1"/>
</dbReference>
<dbReference type="PROSITE" id="PS51904">
    <property type="entry name" value="GLYCOSYL_HYDROL_F25_2"/>
    <property type="match status" value="1"/>
</dbReference>
<dbReference type="Pfam" id="PF01183">
    <property type="entry name" value="Glyco_hydro_25"/>
    <property type="match status" value="1"/>
</dbReference>
<gene>
    <name evidence="5" type="ORF">DMP08_01025</name>
</gene>
<dbReference type="Gene3D" id="3.20.20.80">
    <property type="entry name" value="Glycosidases"/>
    <property type="match status" value="1"/>
</dbReference>
<dbReference type="SUPFAM" id="SSF51445">
    <property type="entry name" value="(Trans)glycosidases"/>
    <property type="match status" value="1"/>
</dbReference>
<feature type="signal peptide" evidence="4">
    <location>
        <begin position="1"/>
        <end position="18"/>
    </location>
</feature>
<reference evidence="6" key="1">
    <citation type="submission" date="2018-05" db="EMBL/GenBank/DDBJ databases">
        <title>Genome Sequencing of selected type strains of the family Eggerthellaceae.</title>
        <authorList>
            <person name="Danylec N."/>
            <person name="Stoll D.A."/>
            <person name="Doetsch A."/>
            <person name="Huch M."/>
        </authorList>
    </citation>
    <scope>NUCLEOTIDE SEQUENCE [LARGE SCALE GENOMIC DNA]</scope>
    <source>
        <strain evidence="6">DSM 16106</strain>
    </source>
</reference>
<dbReference type="CDD" id="cd06414">
    <property type="entry name" value="GH25_LytC-like"/>
    <property type="match status" value="1"/>
</dbReference>
<dbReference type="AlphaFoldDB" id="A0A3N0BM78"/>
<name>A0A3N0BM78_9ACTN</name>
<dbReference type="GO" id="GO:0016052">
    <property type="term" value="P:carbohydrate catabolic process"/>
    <property type="evidence" value="ECO:0007669"/>
    <property type="project" value="TreeGrafter"/>
</dbReference>
<dbReference type="InterPro" id="IPR017853">
    <property type="entry name" value="GH"/>
</dbReference>
<sequence>MLAGLLFVGMLVGLGQCAAPESAPKNAEYVSPYDWSSLERTGDRLAYRPGGILKSQVGVDVSDHQGFIDWNAVAADGIDFAFVRVGNRGYTEGGLSVDARFDDNISGAQAAGLQAGAYFFSQATNVQEAVEEAEFVISHLGGRALELPVAFDHEPVADPNGRANNVDRDTLTACALAFCERLEKAGYATMVYGNNGDMARYDRSALGNRPIWFAEYDAPTPRARFDFAIWQYTNGGTVTGINTSVDLNLRMTEAL</sequence>
<dbReference type="GO" id="GO:0009253">
    <property type="term" value="P:peptidoglycan catabolic process"/>
    <property type="evidence" value="ECO:0007669"/>
    <property type="project" value="InterPro"/>
</dbReference>
<dbReference type="PANTHER" id="PTHR34135">
    <property type="entry name" value="LYSOZYME"/>
    <property type="match status" value="1"/>
</dbReference>
<evidence type="ECO:0000256" key="2">
    <source>
        <dbReference type="ARBA" id="ARBA00022801"/>
    </source>
</evidence>
<dbReference type="SMART" id="SM00641">
    <property type="entry name" value="Glyco_25"/>
    <property type="match status" value="1"/>
</dbReference>
<evidence type="ECO:0000256" key="1">
    <source>
        <dbReference type="ARBA" id="ARBA00010646"/>
    </source>
</evidence>
<organism evidence="5 6">
    <name type="scientific">Paraeggerthella hongkongensis</name>
    <dbReference type="NCBI Taxonomy" id="230658"/>
    <lineage>
        <taxon>Bacteria</taxon>
        <taxon>Bacillati</taxon>
        <taxon>Actinomycetota</taxon>
        <taxon>Coriobacteriia</taxon>
        <taxon>Eggerthellales</taxon>
        <taxon>Eggerthellaceae</taxon>
        <taxon>Paraeggerthella</taxon>
    </lineage>
</organism>
<dbReference type="Proteomes" id="UP000278632">
    <property type="component" value="Unassembled WGS sequence"/>
</dbReference>
<keyword evidence="4" id="KW-0732">Signal</keyword>
<dbReference type="InterPro" id="IPR002053">
    <property type="entry name" value="Glyco_hydro_25"/>
</dbReference>
<evidence type="ECO:0000313" key="6">
    <source>
        <dbReference type="Proteomes" id="UP000278632"/>
    </source>
</evidence>
<feature type="chain" id="PRO_5018166986" evidence="4">
    <location>
        <begin position="19"/>
        <end position="255"/>
    </location>
</feature>
<evidence type="ECO:0000313" key="5">
    <source>
        <dbReference type="EMBL" id="RNL49143.1"/>
    </source>
</evidence>
<comment type="similarity">
    <text evidence="1">Belongs to the glycosyl hydrolase 25 family.</text>
</comment>
<keyword evidence="3" id="KW-0326">Glycosidase</keyword>
<keyword evidence="6" id="KW-1185">Reference proteome</keyword>
<dbReference type="InterPro" id="IPR018077">
    <property type="entry name" value="Glyco_hydro_fam25_subgr"/>
</dbReference>
<comment type="caution">
    <text evidence="5">The sequence shown here is derived from an EMBL/GenBank/DDBJ whole genome shotgun (WGS) entry which is preliminary data.</text>
</comment>
<dbReference type="EMBL" id="QICD01000001">
    <property type="protein sequence ID" value="RNL49143.1"/>
    <property type="molecule type" value="Genomic_DNA"/>
</dbReference>
<keyword evidence="2 5" id="KW-0378">Hydrolase</keyword>
<evidence type="ECO:0000256" key="4">
    <source>
        <dbReference type="SAM" id="SignalP"/>
    </source>
</evidence>
<proteinExistence type="inferred from homology"/>
<accession>A0A3N0BM78</accession>
<dbReference type="GO" id="GO:0016998">
    <property type="term" value="P:cell wall macromolecule catabolic process"/>
    <property type="evidence" value="ECO:0007669"/>
    <property type="project" value="InterPro"/>
</dbReference>